<sequence length="186" mass="20093">MSLIKSVFKSGYFLPLTCVIIPSATILVIGRALADNAVLRSMFSCHAQGLGGIVPTIKISYQQGTNLSFLPTGETIKKVWLNDPSQVTMDFDGPMCMQFGAGGNGSSANCEQSSANVIQLRRIQRLNIPGLPKVDNTLLTVITEDQGKTKLYTFRILYQNTAPDYHTLAIYPDPVSGGATCAGKFQ</sequence>
<comment type="caution">
    <text evidence="2">The sequence shown here is derived from an EMBL/GenBank/DDBJ whole genome shotgun (WGS) entry which is preliminary data.</text>
</comment>
<keyword evidence="1" id="KW-1133">Transmembrane helix</keyword>
<dbReference type="RefSeq" id="WP_280653652.1">
    <property type="nucleotide sequence ID" value="NZ_JANQDH010000026.1"/>
</dbReference>
<dbReference type="EMBL" id="JANQDH010000026">
    <property type="protein sequence ID" value="MDH6059639.1"/>
    <property type="molecule type" value="Genomic_DNA"/>
</dbReference>
<reference evidence="2 3" key="1">
    <citation type="journal article" date="2023" name="J. Phycol.">
        <title>Chrysosporum ovalisporum is synonymous with the true-branching cyanobacterium Umezakia natans (Nostocales/Aphanizomenonaceae).</title>
        <authorList>
            <person name="McGregor G.B."/>
            <person name="Sendall B.C."/>
            <person name="Niiyama Y."/>
            <person name="Tuji A."/>
            <person name="Willis A."/>
        </authorList>
    </citation>
    <scope>NUCLEOTIDE SEQUENCE [LARGE SCALE GENOMIC DNA]</scope>
    <source>
        <strain evidence="2 3">ANA360D</strain>
    </source>
</reference>
<protein>
    <submittedName>
        <fullName evidence="2">Uncharacterized protein</fullName>
    </submittedName>
</protein>
<dbReference type="AlphaFoldDB" id="A0AA43KAW1"/>
<organism evidence="2 3">
    <name type="scientific">Chrysosporum bergii ANA360D</name>
    <dbReference type="NCBI Taxonomy" id="617107"/>
    <lineage>
        <taxon>Bacteria</taxon>
        <taxon>Bacillati</taxon>
        <taxon>Cyanobacteriota</taxon>
        <taxon>Cyanophyceae</taxon>
        <taxon>Nostocales</taxon>
        <taxon>Nodulariaceae</taxon>
        <taxon>Chrysosporum</taxon>
    </lineage>
</organism>
<proteinExistence type="predicted"/>
<accession>A0AA43KAW1</accession>
<name>A0AA43KAW1_9CYAN</name>
<feature type="transmembrane region" description="Helical" evidence="1">
    <location>
        <begin position="12"/>
        <end position="34"/>
    </location>
</feature>
<keyword evidence="3" id="KW-1185">Reference proteome</keyword>
<evidence type="ECO:0000313" key="3">
    <source>
        <dbReference type="Proteomes" id="UP001159387"/>
    </source>
</evidence>
<keyword evidence="1" id="KW-0472">Membrane</keyword>
<evidence type="ECO:0000313" key="2">
    <source>
        <dbReference type="EMBL" id="MDH6059639.1"/>
    </source>
</evidence>
<evidence type="ECO:0000256" key="1">
    <source>
        <dbReference type="SAM" id="Phobius"/>
    </source>
</evidence>
<gene>
    <name evidence="2" type="ORF">NWP17_04155</name>
</gene>
<dbReference type="Proteomes" id="UP001159387">
    <property type="component" value="Unassembled WGS sequence"/>
</dbReference>
<keyword evidence="1" id="KW-0812">Transmembrane</keyword>